<proteinExistence type="predicted"/>
<sequence>MWKGHLEWRNFLSFGRDHGFSQPRTLLLLLRSSVYGFKIPTMVSLDAMPPSPWLNTFSFVCSRVIGGRRTKRGCFFFAIFFFANNKSLTPNLDVLSKQGKEYF</sequence>
<evidence type="ECO:0000313" key="1">
    <source>
        <dbReference type="EMBL" id="ACD83660.1"/>
    </source>
</evidence>
<protein>
    <submittedName>
        <fullName evidence="1">Uncharacterized protein</fullName>
    </submittedName>
</protein>
<dbReference type="KEGG" id="min:Minf_1606"/>
<accession>B3DWF7</accession>
<reference evidence="1 2" key="1">
    <citation type="journal article" date="2008" name="Biol. Direct">
        <title>Complete genome sequence of the extremely acidophilic methanotroph isolate V4, Methylacidiphilum infernorum, a representative of the bacterial phylum Verrucomicrobia.</title>
        <authorList>
            <person name="Hou S."/>
            <person name="Makarova K.S."/>
            <person name="Saw J.H."/>
            <person name="Senin P."/>
            <person name="Ly B.V."/>
            <person name="Zhou Z."/>
            <person name="Ren Y."/>
            <person name="Wang J."/>
            <person name="Galperin M.Y."/>
            <person name="Omelchenko M.V."/>
            <person name="Wolf Y.I."/>
            <person name="Yutin N."/>
            <person name="Koonin E.V."/>
            <person name="Stott M.B."/>
            <person name="Mountain B.W."/>
            <person name="Crowe M.A."/>
            <person name="Smirnova A.V."/>
            <person name="Dunfield P.F."/>
            <person name="Feng L."/>
            <person name="Wang L."/>
            <person name="Alam M."/>
        </authorList>
    </citation>
    <scope>NUCLEOTIDE SEQUENCE [LARGE SCALE GENOMIC DNA]</scope>
    <source>
        <strain evidence="2">Isolate V4</strain>
    </source>
</reference>
<dbReference type="EMBL" id="CP000975">
    <property type="protein sequence ID" value="ACD83660.1"/>
    <property type="molecule type" value="Genomic_DNA"/>
</dbReference>
<organism evidence="1 2">
    <name type="scientific">Methylacidiphilum infernorum (isolate V4)</name>
    <name type="common">Methylokorus infernorum (strain V4)</name>
    <dbReference type="NCBI Taxonomy" id="481448"/>
    <lineage>
        <taxon>Bacteria</taxon>
        <taxon>Pseudomonadati</taxon>
        <taxon>Verrucomicrobiota</taxon>
        <taxon>Methylacidiphilae</taxon>
        <taxon>Methylacidiphilales</taxon>
        <taxon>Methylacidiphilaceae</taxon>
        <taxon>Methylacidiphilum (ex Ratnadevi et al. 2023)</taxon>
    </lineage>
</organism>
<name>B3DWF7_METI4</name>
<dbReference type="Proteomes" id="UP000009149">
    <property type="component" value="Chromosome"/>
</dbReference>
<gene>
    <name evidence="1" type="ordered locus">Minf_1606</name>
</gene>
<dbReference type="AlphaFoldDB" id="B3DWF7"/>
<dbReference type="HOGENOM" id="CLU_2260437_0_0_0"/>
<evidence type="ECO:0000313" key="2">
    <source>
        <dbReference type="Proteomes" id="UP000009149"/>
    </source>
</evidence>